<reference evidence="2 3" key="1">
    <citation type="submission" date="2016-10" db="EMBL/GenBank/DDBJ databases">
        <title>The genome sequence of Colletotrichum fioriniae PJ7.</title>
        <authorList>
            <person name="Baroncelli R."/>
        </authorList>
    </citation>
    <scope>NUCLEOTIDE SEQUENCE [LARGE SCALE GENOMIC DNA]</scope>
    <source>
        <strain evidence="2 3">IMI 384185</strain>
    </source>
</reference>
<dbReference type="Proteomes" id="UP001241169">
    <property type="component" value="Unassembled WGS sequence"/>
</dbReference>
<feature type="chain" id="PRO_5045757359" evidence="1">
    <location>
        <begin position="16"/>
        <end position="48"/>
    </location>
</feature>
<evidence type="ECO:0000256" key="1">
    <source>
        <dbReference type="SAM" id="SignalP"/>
    </source>
</evidence>
<feature type="signal peptide" evidence="1">
    <location>
        <begin position="1"/>
        <end position="15"/>
    </location>
</feature>
<proteinExistence type="predicted"/>
<organism evidence="2 3">
    <name type="scientific">Colletotrichum paranaense</name>
    <dbReference type="NCBI Taxonomy" id="1914294"/>
    <lineage>
        <taxon>Eukaryota</taxon>
        <taxon>Fungi</taxon>
        <taxon>Dikarya</taxon>
        <taxon>Ascomycota</taxon>
        <taxon>Pezizomycotina</taxon>
        <taxon>Sordariomycetes</taxon>
        <taxon>Hypocreomycetidae</taxon>
        <taxon>Glomerellales</taxon>
        <taxon>Glomerellaceae</taxon>
        <taxon>Colletotrichum</taxon>
        <taxon>Colletotrichum acutatum species complex</taxon>
    </lineage>
</organism>
<evidence type="ECO:0000313" key="3">
    <source>
        <dbReference type="Proteomes" id="UP001241169"/>
    </source>
</evidence>
<sequence length="48" mass="5545">MLLFLLLSSIPVVVTVPWPLGEYTYLNHTFLPNYSLPLYRPVLFSFTA</sequence>
<gene>
    <name evidence="2" type="ORF">CPAR01_04145</name>
</gene>
<keyword evidence="1" id="KW-0732">Signal</keyword>
<protein>
    <submittedName>
        <fullName evidence="2">Uncharacterized protein</fullName>
    </submittedName>
</protein>
<dbReference type="GeneID" id="85372325"/>
<accession>A0ABQ9SVI4</accession>
<dbReference type="EMBL" id="MOPA01000003">
    <property type="protein sequence ID" value="KAK1543512.1"/>
    <property type="molecule type" value="Genomic_DNA"/>
</dbReference>
<name>A0ABQ9SVI4_9PEZI</name>
<dbReference type="RefSeq" id="XP_060352632.1">
    <property type="nucleotide sequence ID" value="XM_060488426.1"/>
</dbReference>
<keyword evidence="3" id="KW-1185">Reference proteome</keyword>
<evidence type="ECO:0000313" key="2">
    <source>
        <dbReference type="EMBL" id="KAK1543512.1"/>
    </source>
</evidence>
<comment type="caution">
    <text evidence="2">The sequence shown here is derived from an EMBL/GenBank/DDBJ whole genome shotgun (WGS) entry which is preliminary data.</text>
</comment>